<dbReference type="PANTHER" id="PTHR46534:SF1">
    <property type="entry name" value="IGGFC-BINDING PROTEIN N-TERMINAL DOMAIN-CONTAINING PROTEIN"/>
    <property type="match status" value="1"/>
</dbReference>
<dbReference type="PROSITE" id="PS50041">
    <property type="entry name" value="C_TYPE_LECTIN_2"/>
    <property type="match status" value="1"/>
</dbReference>
<evidence type="ECO:0000256" key="1">
    <source>
        <dbReference type="SAM" id="SignalP"/>
    </source>
</evidence>
<evidence type="ECO:0000259" key="2">
    <source>
        <dbReference type="PROSITE" id="PS50041"/>
    </source>
</evidence>
<evidence type="ECO:0000313" key="4">
    <source>
        <dbReference type="Proteomes" id="UP000465112"/>
    </source>
</evidence>
<dbReference type="InterPro" id="IPR035234">
    <property type="entry name" value="IgGFc-bd_N"/>
</dbReference>
<keyword evidence="4" id="KW-1185">Reference proteome</keyword>
<dbReference type="InterPro" id="IPR016186">
    <property type="entry name" value="C-type_lectin-like/link_sf"/>
</dbReference>
<organism evidence="3 4">
    <name type="scientific">Perca fluviatilis</name>
    <name type="common">European perch</name>
    <dbReference type="NCBI Taxonomy" id="8168"/>
    <lineage>
        <taxon>Eukaryota</taxon>
        <taxon>Metazoa</taxon>
        <taxon>Chordata</taxon>
        <taxon>Craniata</taxon>
        <taxon>Vertebrata</taxon>
        <taxon>Euteleostomi</taxon>
        <taxon>Actinopterygii</taxon>
        <taxon>Neopterygii</taxon>
        <taxon>Teleostei</taxon>
        <taxon>Neoteleostei</taxon>
        <taxon>Acanthomorphata</taxon>
        <taxon>Eupercaria</taxon>
        <taxon>Perciformes</taxon>
        <taxon>Percoidei</taxon>
        <taxon>Percidae</taxon>
        <taxon>Percinae</taxon>
        <taxon>Perca</taxon>
    </lineage>
</organism>
<feature type="signal peptide" evidence="1">
    <location>
        <begin position="1"/>
        <end position="20"/>
    </location>
</feature>
<dbReference type="SUPFAM" id="SSF56436">
    <property type="entry name" value="C-type lectin-like"/>
    <property type="match status" value="1"/>
</dbReference>
<reference evidence="3 4" key="1">
    <citation type="submission" date="2019-06" db="EMBL/GenBank/DDBJ databases">
        <title>A chromosome-scale genome assembly of the European perch, Perca fluviatilis.</title>
        <authorList>
            <person name="Roques C."/>
            <person name="Zahm M."/>
            <person name="Cabau C."/>
            <person name="Klopp C."/>
            <person name="Bouchez O."/>
            <person name="Donnadieu C."/>
            <person name="Kuhl H."/>
            <person name="Gislard M."/>
            <person name="Guendouz S."/>
            <person name="Journot L."/>
            <person name="Haffray P."/>
            <person name="Bestin A."/>
            <person name="Morvezen R."/>
            <person name="Feron R."/>
            <person name="Wen M."/>
            <person name="Jouanno E."/>
            <person name="Herpin A."/>
            <person name="Schartl M."/>
            <person name="Postlethwait J."/>
            <person name="Schaerlinger B."/>
            <person name="Chardard D."/>
            <person name="Lecocq T."/>
            <person name="Poncet C."/>
            <person name="Jaffrelo L."/>
            <person name="Lampietro C."/>
            <person name="Guiguen Y."/>
        </authorList>
    </citation>
    <scope>NUCLEOTIDE SEQUENCE [LARGE SCALE GENOMIC DNA]</scope>
    <source>
        <tissue evidence="3">Blood</tissue>
    </source>
</reference>
<dbReference type="Pfam" id="PF17517">
    <property type="entry name" value="IgGFc_binding"/>
    <property type="match status" value="1"/>
</dbReference>
<keyword evidence="1" id="KW-0732">Signal</keyword>
<dbReference type="OrthoDB" id="7357196at2759"/>
<gene>
    <name evidence="3" type="ORF">PFLUV_G00091390</name>
</gene>
<dbReference type="SMART" id="SM00034">
    <property type="entry name" value="CLECT"/>
    <property type="match status" value="1"/>
</dbReference>
<accession>A0A6A5FCL6</accession>
<name>A0A6A5FCL6_PERFL</name>
<feature type="chain" id="PRO_5025425967" description="C-type lectin domain-containing protein" evidence="1">
    <location>
        <begin position="21"/>
        <end position="531"/>
    </location>
</feature>
<protein>
    <recommendedName>
        <fullName evidence="2">C-type lectin domain-containing protein</fullName>
    </recommendedName>
</protein>
<proteinExistence type="predicted"/>
<sequence>MFPALLVFFLLAAESIGTLAEDSTGLNFIVAFPENIANYYPGDPQNKVRITAMNDNTQVTLQWFNNAPGGPDTLNKGQTREYPVDVKMELRKTGFSNKTLKITSTKNITVQAINCKKTSTQTALVMPTDQLGTKYFIPPIPNIQGTTVPSDIVTTDVTERAPFKLVIVNTDKVNHVTVGNNQTIALHPYELSQVWVRDNASRTVQADNAVAVLFGHTCAMKDNCTCGQLYATLPPANNEMLKFYIPPILAQNASDKAFVLLSERGSITRVLAFNKDLQLVEAAGTAIFYRPGLLLTLIPETDFGSCYVVNTVPDMQTFALIVVNKSLTDGVHNGTLPLQNPRWQELKGTEYVSTLVAVGNQSVIWHASSKMAVYFLGKKDNAWFGNPAPVISKTPDFRGCVLAPEVVKIADVAVGWRESLKYCNDKGLNLISFPKAQLQSHIYGKILQLNNHTVQEVWIGMRRSSRTGEWYWLNQEPVSATNWDEGEPGTIFDGMCVLMSLETGKDFVWSGKDCCMAAYSICYKEPVLFWG</sequence>
<feature type="domain" description="C-type lectin" evidence="2">
    <location>
        <begin position="416"/>
        <end position="523"/>
    </location>
</feature>
<dbReference type="CDD" id="cd00037">
    <property type="entry name" value="CLECT"/>
    <property type="match status" value="1"/>
</dbReference>
<dbReference type="PANTHER" id="PTHR46534">
    <property type="entry name" value="IGGFC_BINDING DOMAIN-CONTAINING PROTEIN"/>
    <property type="match status" value="1"/>
</dbReference>
<dbReference type="Pfam" id="PF00059">
    <property type="entry name" value="Lectin_C"/>
    <property type="match status" value="1"/>
</dbReference>
<dbReference type="AlphaFoldDB" id="A0A6A5FCL6"/>
<dbReference type="InterPro" id="IPR016187">
    <property type="entry name" value="CTDL_fold"/>
</dbReference>
<dbReference type="InterPro" id="IPR001304">
    <property type="entry name" value="C-type_lectin-like"/>
</dbReference>
<dbReference type="EMBL" id="VHII01000007">
    <property type="protein sequence ID" value="KAF1388545.1"/>
    <property type="molecule type" value="Genomic_DNA"/>
</dbReference>
<evidence type="ECO:0000313" key="3">
    <source>
        <dbReference type="EMBL" id="KAF1388545.1"/>
    </source>
</evidence>
<comment type="caution">
    <text evidence="3">The sequence shown here is derived from an EMBL/GenBank/DDBJ whole genome shotgun (WGS) entry which is preliminary data.</text>
</comment>
<dbReference type="Gene3D" id="3.10.100.10">
    <property type="entry name" value="Mannose-Binding Protein A, subunit A"/>
    <property type="match status" value="1"/>
</dbReference>
<dbReference type="Proteomes" id="UP000465112">
    <property type="component" value="Chromosome 7"/>
</dbReference>